<dbReference type="RefSeq" id="WP_136861627.1">
    <property type="nucleotide sequence ID" value="NZ_SWCJ01000001.1"/>
</dbReference>
<evidence type="ECO:0000256" key="1">
    <source>
        <dbReference type="RuleBase" id="RU004003"/>
    </source>
</evidence>
<dbReference type="Pfam" id="PF00263">
    <property type="entry name" value="Secretin"/>
    <property type="match status" value="1"/>
</dbReference>
<dbReference type="PANTHER" id="PTHR30332:SF17">
    <property type="entry name" value="TYPE IV PILIATION SYSTEM PROTEIN DR_0774-RELATED"/>
    <property type="match status" value="1"/>
</dbReference>
<reference evidence="5 6" key="1">
    <citation type="submission" date="2019-04" db="EMBL/GenBank/DDBJ databases">
        <authorList>
            <person name="Hwang J.C."/>
        </authorList>
    </citation>
    <scope>NUCLEOTIDE SEQUENCE [LARGE SCALE GENOMIC DNA]</scope>
    <source>
        <strain evidence="5 6">IMCC35002</strain>
    </source>
</reference>
<dbReference type="Pfam" id="PF13629">
    <property type="entry name" value="T2SS-T3SS_pil_N"/>
    <property type="match status" value="1"/>
</dbReference>
<dbReference type="OrthoDB" id="9775455at2"/>
<dbReference type="PRINTS" id="PR00811">
    <property type="entry name" value="BCTERIALGSPD"/>
</dbReference>
<organism evidence="5 6">
    <name type="scientific">Ferrimonas aestuarii</name>
    <dbReference type="NCBI Taxonomy" id="2569539"/>
    <lineage>
        <taxon>Bacteria</taxon>
        <taxon>Pseudomonadati</taxon>
        <taxon>Pseudomonadota</taxon>
        <taxon>Gammaproteobacteria</taxon>
        <taxon>Alteromonadales</taxon>
        <taxon>Ferrimonadaceae</taxon>
        <taxon>Ferrimonas</taxon>
    </lineage>
</organism>
<dbReference type="InterPro" id="IPR001775">
    <property type="entry name" value="GspD/PilQ"/>
</dbReference>
<feature type="chain" id="PRO_5020288201" evidence="2">
    <location>
        <begin position="21"/>
        <end position="444"/>
    </location>
</feature>
<dbReference type="EMBL" id="SWCJ01000001">
    <property type="protein sequence ID" value="TKB58479.1"/>
    <property type="molecule type" value="Genomic_DNA"/>
</dbReference>
<comment type="caution">
    <text evidence="5">The sequence shown here is derived from an EMBL/GenBank/DDBJ whole genome shotgun (WGS) entry which is preliminary data.</text>
</comment>
<gene>
    <name evidence="5" type="ORF">FCL42_01665</name>
</gene>
<name>A0A4U1BTH3_9GAMM</name>
<sequence>MRAFIFMGLCLLLLSVPASAETERLSVNDAVNLSFEQSIGTVFISQPNVADYKVINDRQLVLFGLAAGQTRLMIYDKQGQLLQQRLIHVELPLTHITKQIELRYPKLTIHLDAVAEQVAVRGTVFTEAQRDEIYALVAGLLGREKELRYQQSESYEFENGMIESEDNAFFRKYTYPGIIEGLELFSPQQINVRVSVAQVSDEFGETLGVDWSSIGDAAGSFRFDDLKAPDFSALVTALGDDSIAEVLAEPNLTVMSGESASFLVGGEVPIIVTNNNTTNISFKEFGIGLDLTAKVHSPNKIRLQIAPEVSAISGYVSSAGIEVPQLSSRRAMTTVELADGDSFMLGGLMSSEEVENLKRVPLLGDIPYFGALFRNAKTSRVKTELVIVATVNLVQPTKASNIVLPHIDRSNTLDRWLNTVTENPNDTQSQALALDLLQRGGFIQ</sequence>
<feature type="signal peptide" evidence="2">
    <location>
        <begin position="1"/>
        <end position="20"/>
    </location>
</feature>
<protein>
    <submittedName>
        <fullName evidence="5">Pilus assembly protein CpaC</fullName>
    </submittedName>
</protein>
<evidence type="ECO:0000259" key="4">
    <source>
        <dbReference type="Pfam" id="PF13629"/>
    </source>
</evidence>
<dbReference type="GO" id="GO:0009306">
    <property type="term" value="P:protein secretion"/>
    <property type="evidence" value="ECO:0007669"/>
    <property type="project" value="InterPro"/>
</dbReference>
<dbReference type="GO" id="GO:0015627">
    <property type="term" value="C:type II protein secretion system complex"/>
    <property type="evidence" value="ECO:0007669"/>
    <property type="project" value="TreeGrafter"/>
</dbReference>
<proteinExistence type="inferred from homology"/>
<accession>A0A4U1BTH3</accession>
<evidence type="ECO:0000313" key="5">
    <source>
        <dbReference type="EMBL" id="TKB58479.1"/>
    </source>
</evidence>
<feature type="domain" description="Type II/III secretion system secretin-like" evidence="3">
    <location>
        <begin position="238"/>
        <end position="394"/>
    </location>
</feature>
<comment type="similarity">
    <text evidence="1">Belongs to the bacterial secretin family.</text>
</comment>
<evidence type="ECO:0000259" key="3">
    <source>
        <dbReference type="Pfam" id="PF00263"/>
    </source>
</evidence>
<dbReference type="AlphaFoldDB" id="A0A4U1BTH3"/>
<evidence type="ECO:0000256" key="2">
    <source>
        <dbReference type="SAM" id="SignalP"/>
    </source>
</evidence>
<dbReference type="Proteomes" id="UP000305675">
    <property type="component" value="Unassembled WGS sequence"/>
</dbReference>
<dbReference type="PANTHER" id="PTHR30332">
    <property type="entry name" value="PROBABLE GENERAL SECRETION PATHWAY PROTEIN D"/>
    <property type="match status" value="1"/>
</dbReference>
<keyword evidence="6" id="KW-1185">Reference proteome</keyword>
<dbReference type="InterPro" id="IPR004846">
    <property type="entry name" value="T2SS/T3SS_dom"/>
</dbReference>
<keyword evidence="2" id="KW-0732">Signal</keyword>
<dbReference type="InterPro" id="IPR050810">
    <property type="entry name" value="Bact_Secretion_Sys_Channel"/>
</dbReference>
<evidence type="ECO:0000313" key="6">
    <source>
        <dbReference type="Proteomes" id="UP000305675"/>
    </source>
</evidence>
<dbReference type="InterPro" id="IPR032789">
    <property type="entry name" value="T2SS-T3SS_pil_N"/>
</dbReference>
<feature type="domain" description="Pilus formation protein N-terminal" evidence="4">
    <location>
        <begin position="20"/>
        <end position="89"/>
    </location>
</feature>